<protein>
    <submittedName>
        <fullName evidence="2">Uncharacterized protein</fullName>
    </submittedName>
</protein>
<gene>
    <name evidence="2" type="ORF">FSP39_023295</name>
</gene>
<feature type="transmembrane region" description="Helical" evidence="1">
    <location>
        <begin position="213"/>
        <end position="235"/>
    </location>
</feature>
<proteinExistence type="predicted"/>
<dbReference type="PANTHER" id="PTHR39074">
    <property type="entry name" value="AGAP007547-PA"/>
    <property type="match status" value="1"/>
</dbReference>
<reference evidence="2" key="1">
    <citation type="submission" date="2019-08" db="EMBL/GenBank/DDBJ databases">
        <title>The improved chromosome-level genome for the pearl oyster Pinctada fucata martensii using PacBio sequencing and Hi-C.</title>
        <authorList>
            <person name="Zheng Z."/>
        </authorList>
    </citation>
    <scope>NUCLEOTIDE SEQUENCE</scope>
    <source>
        <strain evidence="2">ZZ-2019</strain>
        <tissue evidence="2">Adductor muscle</tissue>
    </source>
</reference>
<keyword evidence="1" id="KW-1133">Transmembrane helix</keyword>
<dbReference type="Proteomes" id="UP001186944">
    <property type="component" value="Unassembled WGS sequence"/>
</dbReference>
<feature type="transmembrane region" description="Helical" evidence="1">
    <location>
        <begin position="127"/>
        <end position="149"/>
    </location>
</feature>
<evidence type="ECO:0000313" key="3">
    <source>
        <dbReference type="Proteomes" id="UP001186944"/>
    </source>
</evidence>
<feature type="transmembrane region" description="Helical" evidence="1">
    <location>
        <begin position="325"/>
        <end position="342"/>
    </location>
</feature>
<dbReference type="EMBL" id="VSWD01000001">
    <property type="protein sequence ID" value="KAK3109111.1"/>
    <property type="molecule type" value="Genomic_DNA"/>
</dbReference>
<dbReference type="AlphaFoldDB" id="A0AA88YNB3"/>
<evidence type="ECO:0000256" key="1">
    <source>
        <dbReference type="SAM" id="Phobius"/>
    </source>
</evidence>
<name>A0AA88YNB3_PINIB</name>
<evidence type="ECO:0000313" key="2">
    <source>
        <dbReference type="EMBL" id="KAK3109111.1"/>
    </source>
</evidence>
<keyword evidence="1" id="KW-0812">Transmembrane</keyword>
<accession>A0AA88YNB3</accession>
<feature type="transmembrane region" description="Helical" evidence="1">
    <location>
        <begin position="88"/>
        <end position="107"/>
    </location>
</feature>
<feature type="transmembrane region" description="Helical" evidence="1">
    <location>
        <begin position="256"/>
        <end position="276"/>
    </location>
</feature>
<sequence length="375" mass="44203">MDDSMTPGRFIGRGTSGVTAGFGSFLLIVFLPYLHIGSYESQFAVRYKHIYFNSTWQTLAIFIITAAIFVIVYESFKRLIKLIIQRKVRWSMLILILMDVYPHYYSWWMYFNYINDGFYSQMIHQTFFSVTEFASSVAIFGIFHLYFWVPYKHPVNTDNCSCDCWDTVFKGSYESQANIRYKHIYFNATRQTYAIFVITVAIFALVYESFKRLILWIIQGQVRWSMMTLFLLDIYPHYYSWWMYFNYINDGFYRQFSHATFFAVTELISTIIIFSMCSSEAPIDHRKVLAIVSISVVHMVVGGLDQFFAQLILGHGKLYQKIRNLGFLLPDVVHVVVPLAVLRKNRTWNNMFQNYEHLKYVILTGCLIFVGKIIM</sequence>
<comment type="caution">
    <text evidence="2">The sequence shown here is derived from an EMBL/GenBank/DDBJ whole genome shotgun (WGS) entry which is preliminary data.</text>
</comment>
<feature type="transmembrane region" description="Helical" evidence="1">
    <location>
        <begin position="12"/>
        <end position="36"/>
    </location>
</feature>
<dbReference type="PANTHER" id="PTHR39074:SF1">
    <property type="entry name" value="AGAP007547-PA"/>
    <property type="match status" value="1"/>
</dbReference>
<feature type="transmembrane region" description="Helical" evidence="1">
    <location>
        <begin position="56"/>
        <end position="76"/>
    </location>
</feature>
<feature type="transmembrane region" description="Helical" evidence="1">
    <location>
        <begin position="288"/>
        <end position="313"/>
    </location>
</feature>
<feature type="transmembrane region" description="Helical" evidence="1">
    <location>
        <begin position="190"/>
        <end position="207"/>
    </location>
</feature>
<keyword evidence="1" id="KW-0472">Membrane</keyword>
<organism evidence="2 3">
    <name type="scientific">Pinctada imbricata</name>
    <name type="common">Atlantic pearl-oyster</name>
    <name type="synonym">Pinctada martensii</name>
    <dbReference type="NCBI Taxonomy" id="66713"/>
    <lineage>
        <taxon>Eukaryota</taxon>
        <taxon>Metazoa</taxon>
        <taxon>Spiralia</taxon>
        <taxon>Lophotrochozoa</taxon>
        <taxon>Mollusca</taxon>
        <taxon>Bivalvia</taxon>
        <taxon>Autobranchia</taxon>
        <taxon>Pteriomorphia</taxon>
        <taxon>Pterioida</taxon>
        <taxon>Pterioidea</taxon>
        <taxon>Pteriidae</taxon>
        <taxon>Pinctada</taxon>
    </lineage>
</organism>
<keyword evidence="3" id="KW-1185">Reference proteome</keyword>